<feature type="transmembrane region" description="Helical" evidence="1">
    <location>
        <begin position="130"/>
        <end position="147"/>
    </location>
</feature>
<keyword evidence="1" id="KW-0472">Membrane</keyword>
<name>A0A1H9YUE4_9FIRM</name>
<dbReference type="AlphaFoldDB" id="A0A1H9YUE4"/>
<evidence type="ECO:0000313" key="3">
    <source>
        <dbReference type="Proteomes" id="UP000243819"/>
    </source>
</evidence>
<dbReference type="EMBL" id="FOIF01000005">
    <property type="protein sequence ID" value="SES72774.1"/>
    <property type="molecule type" value="Genomic_DNA"/>
</dbReference>
<dbReference type="Pfam" id="PF04657">
    <property type="entry name" value="DMT_YdcZ"/>
    <property type="match status" value="1"/>
</dbReference>
<reference evidence="3" key="1">
    <citation type="submission" date="2016-10" db="EMBL/GenBank/DDBJ databases">
        <authorList>
            <person name="Varghese N."/>
            <person name="Submissions S."/>
        </authorList>
    </citation>
    <scope>NUCLEOTIDE SEQUENCE [LARGE SCALE GENOMIC DNA]</scope>
    <source>
        <strain evidence="3">DSM 13577</strain>
    </source>
</reference>
<gene>
    <name evidence="2" type="ORF">SAMN03080614_100517</name>
</gene>
<dbReference type="OrthoDB" id="9789346at2"/>
<feature type="transmembrane region" description="Helical" evidence="1">
    <location>
        <begin position="41"/>
        <end position="58"/>
    </location>
</feature>
<accession>A0A1H9YUE4</accession>
<feature type="transmembrane region" description="Helical" evidence="1">
    <location>
        <begin position="70"/>
        <end position="92"/>
    </location>
</feature>
<dbReference type="PANTHER" id="PTHR34821:SF2">
    <property type="entry name" value="INNER MEMBRANE PROTEIN YDCZ"/>
    <property type="match status" value="1"/>
</dbReference>
<dbReference type="GO" id="GO:0005886">
    <property type="term" value="C:plasma membrane"/>
    <property type="evidence" value="ECO:0007669"/>
    <property type="project" value="TreeGrafter"/>
</dbReference>
<organism evidence="2 3">
    <name type="scientific">Anaerobranca gottschalkii DSM 13577</name>
    <dbReference type="NCBI Taxonomy" id="1120990"/>
    <lineage>
        <taxon>Bacteria</taxon>
        <taxon>Bacillati</taxon>
        <taxon>Bacillota</taxon>
        <taxon>Clostridia</taxon>
        <taxon>Eubacteriales</taxon>
        <taxon>Proteinivoracaceae</taxon>
        <taxon>Anaerobranca</taxon>
    </lineage>
</organism>
<dbReference type="InterPro" id="IPR006750">
    <property type="entry name" value="YdcZ"/>
</dbReference>
<dbReference type="Proteomes" id="UP000243819">
    <property type="component" value="Unassembled WGS sequence"/>
</dbReference>
<proteinExistence type="predicted"/>
<evidence type="ECO:0000256" key="1">
    <source>
        <dbReference type="SAM" id="Phobius"/>
    </source>
</evidence>
<keyword evidence="1" id="KW-0812">Transmembrane</keyword>
<dbReference type="STRING" id="1120990.SAMN03080614_100517"/>
<sequence length="148" mass="16060">MNFFKNFLPIIIAAVSGMAMTFQGTFNSALGKKIGVIETSMIVHIVGLIISILGVIFWGRFPKIEMLKDVPYYSFLGGILGVLIVVGVAYTISKTGAAFGISIILIAQLLTAVILDHFGIFTLERIPINLTRVVGTILMLIGARFLIK</sequence>
<dbReference type="PANTHER" id="PTHR34821">
    <property type="entry name" value="INNER MEMBRANE PROTEIN YDCZ"/>
    <property type="match status" value="1"/>
</dbReference>
<dbReference type="RefSeq" id="WP_091348826.1">
    <property type="nucleotide sequence ID" value="NZ_FOIF01000005.1"/>
</dbReference>
<keyword evidence="1" id="KW-1133">Transmembrane helix</keyword>
<evidence type="ECO:0000313" key="2">
    <source>
        <dbReference type="EMBL" id="SES72774.1"/>
    </source>
</evidence>
<keyword evidence="3" id="KW-1185">Reference proteome</keyword>
<feature type="transmembrane region" description="Helical" evidence="1">
    <location>
        <begin position="98"/>
        <end position="118"/>
    </location>
</feature>
<protein>
    <submittedName>
        <fullName evidence="2">Transporter family-2 protein</fullName>
    </submittedName>
</protein>